<evidence type="ECO:0000313" key="2">
    <source>
        <dbReference type="EMBL" id="GGT52562.1"/>
    </source>
</evidence>
<dbReference type="SUPFAM" id="SSF52980">
    <property type="entry name" value="Restriction endonuclease-like"/>
    <property type="match status" value="1"/>
</dbReference>
<sequence length="312" mass="33844">MAELTTVARGGVLLTAHALEAGWSPGRLRSALRREGWGRVCPGAWAAPGRPVDWLTRARALQAVRPALVCSHGSAAYVHRIEVLGDGRPQTRSSLVECTSMARSGGRRQGLQVHRGPLSPGDWSLRRGLRVTPPARTVADLIRRGPREEAVVAADSALSRRVVGGVRRPALVHPDELGTELAARRPGAPRARRWLRPTDPAAGSPAETLARLHMHDAGLHPESQPLPHTSDGRGIRPDFLFRAAGLVVEIEGHPFHGTREAHERDTRRFNALPDCPGVRRVLRFTATEVFHRPAAVIATIRATWGRLGEAGS</sequence>
<dbReference type="Proteomes" id="UP000619486">
    <property type="component" value="Unassembled WGS sequence"/>
</dbReference>
<dbReference type="AlphaFoldDB" id="A0A918LU38"/>
<reference evidence="2" key="1">
    <citation type="journal article" date="2014" name="Int. J. Syst. Evol. Microbiol.">
        <title>Complete genome sequence of Corynebacterium casei LMG S-19264T (=DSM 44701T), isolated from a smear-ripened cheese.</title>
        <authorList>
            <consortium name="US DOE Joint Genome Institute (JGI-PGF)"/>
            <person name="Walter F."/>
            <person name="Albersmeier A."/>
            <person name="Kalinowski J."/>
            <person name="Ruckert C."/>
        </authorList>
    </citation>
    <scope>NUCLEOTIDE SEQUENCE</scope>
    <source>
        <strain evidence="2">JCM 3172</strain>
    </source>
</reference>
<name>A0A918LU38_9ACTN</name>
<evidence type="ECO:0008006" key="4">
    <source>
        <dbReference type="Google" id="ProtNLM"/>
    </source>
</evidence>
<dbReference type="RefSeq" id="WP_189204086.1">
    <property type="nucleotide sequence ID" value="NZ_BMQQ01000025.1"/>
</dbReference>
<gene>
    <name evidence="2" type="ORF">GCM10014713_53060</name>
</gene>
<organism evidence="2 3">
    <name type="scientific">Streptomyces purpureus</name>
    <dbReference type="NCBI Taxonomy" id="1951"/>
    <lineage>
        <taxon>Bacteria</taxon>
        <taxon>Bacillati</taxon>
        <taxon>Actinomycetota</taxon>
        <taxon>Actinomycetes</taxon>
        <taxon>Kitasatosporales</taxon>
        <taxon>Streptomycetaceae</taxon>
        <taxon>Streptomyces</taxon>
    </lineage>
</organism>
<comment type="caution">
    <text evidence="2">The sequence shown here is derived from an EMBL/GenBank/DDBJ whole genome shotgun (WGS) entry which is preliminary data.</text>
</comment>
<keyword evidence="3" id="KW-1185">Reference proteome</keyword>
<evidence type="ECO:0000256" key="1">
    <source>
        <dbReference type="SAM" id="MobiDB-lite"/>
    </source>
</evidence>
<accession>A0A918LU38</accession>
<dbReference type="InterPro" id="IPR011335">
    <property type="entry name" value="Restrct_endonuc-II-like"/>
</dbReference>
<evidence type="ECO:0000313" key="3">
    <source>
        <dbReference type="Proteomes" id="UP000619486"/>
    </source>
</evidence>
<dbReference type="EMBL" id="BMQQ01000025">
    <property type="protein sequence ID" value="GGT52562.1"/>
    <property type="molecule type" value="Genomic_DNA"/>
</dbReference>
<protein>
    <recommendedName>
        <fullName evidence="4">DUF559 domain-containing protein</fullName>
    </recommendedName>
</protein>
<reference evidence="2" key="2">
    <citation type="submission" date="2020-09" db="EMBL/GenBank/DDBJ databases">
        <authorList>
            <person name="Sun Q."/>
            <person name="Ohkuma M."/>
        </authorList>
    </citation>
    <scope>NUCLEOTIDE SEQUENCE</scope>
    <source>
        <strain evidence="2">JCM 3172</strain>
    </source>
</reference>
<proteinExistence type="predicted"/>
<feature type="region of interest" description="Disordered" evidence="1">
    <location>
        <begin position="184"/>
        <end position="204"/>
    </location>
</feature>